<dbReference type="Gene3D" id="2.40.160.10">
    <property type="entry name" value="Porin"/>
    <property type="match status" value="1"/>
</dbReference>
<dbReference type="AlphaFoldDB" id="A0A0A6PBY7"/>
<evidence type="ECO:0000313" key="1">
    <source>
        <dbReference type="EMBL" id="KHD08305.1"/>
    </source>
</evidence>
<gene>
    <name evidence="1" type="ORF">PN36_27335</name>
</gene>
<dbReference type="InterPro" id="IPR010870">
    <property type="entry name" value="Porin_O/P"/>
</dbReference>
<dbReference type="Proteomes" id="UP000030428">
    <property type="component" value="Unassembled WGS sequence"/>
</dbReference>
<proteinExistence type="predicted"/>
<reference evidence="1 2" key="1">
    <citation type="journal article" date="2016" name="Front. Microbiol.">
        <title>Single-Cell (Meta-)Genomics of a Dimorphic Candidatus Thiomargarita nelsonii Reveals Genomic Plasticity.</title>
        <authorList>
            <person name="Flood B.E."/>
            <person name="Fliss P."/>
            <person name="Jones D.S."/>
            <person name="Dick G.J."/>
            <person name="Jain S."/>
            <person name="Kaster A.K."/>
            <person name="Winkel M."/>
            <person name="Mussmann M."/>
            <person name="Bailey J."/>
        </authorList>
    </citation>
    <scope>NUCLEOTIDE SEQUENCE [LARGE SCALE GENOMIC DNA]</scope>
    <source>
        <strain evidence="1">Hydrate Ridge</strain>
    </source>
</reference>
<dbReference type="Pfam" id="PF07396">
    <property type="entry name" value="Porin_O_P"/>
    <property type="match status" value="1"/>
</dbReference>
<accession>A0A0A6PBY7</accession>
<dbReference type="EMBL" id="JSZA02000168">
    <property type="protein sequence ID" value="KHD08305.1"/>
    <property type="molecule type" value="Genomic_DNA"/>
</dbReference>
<sequence length="397" mass="45779">MSISNTYKSTFIATAMTLANLAFCSDLSEEKRISKLSIENDLFTMDTSIYLQVRAEFGDLIFSEDQVVESSEIDLYFRRATIGFYGRALVKNIRYGITLSGDETPQNKVTPSFSEEDGATFNAYLEYAIYDDLSIRFGKGKLPYSRVYLVSSTRQLFSERPYYIFSWDDVLPRYAQTNLSLRGALSPWIDYHVSIAKAWRNGDSLYEDDSRVVNSSPQFTGRLDWSPAGWKEKKQSDAHLGQGQHLTFGVYGVLQNEINYTETFSNRQSEKRFIYGADVSFHKQALSVQFEVNSWEVKSTILEDNRRTLGYVVQSGYYFSNSKLEPAIRYEKFDNDVDGTDSEVKKITLGLNKYYKKHNLKLMFNYEHTSFGRHVELLRPENKLSSDAFRVTAQFIF</sequence>
<protein>
    <recommendedName>
        <fullName evidence="3">Porin</fullName>
    </recommendedName>
</protein>
<dbReference type="SUPFAM" id="SSF56935">
    <property type="entry name" value="Porins"/>
    <property type="match status" value="1"/>
</dbReference>
<dbReference type="InterPro" id="IPR023614">
    <property type="entry name" value="Porin_dom_sf"/>
</dbReference>
<comment type="caution">
    <text evidence="1">The sequence shown here is derived from an EMBL/GenBank/DDBJ whole genome shotgun (WGS) entry which is preliminary data.</text>
</comment>
<evidence type="ECO:0000313" key="2">
    <source>
        <dbReference type="Proteomes" id="UP000030428"/>
    </source>
</evidence>
<name>A0A0A6PBY7_9GAMM</name>
<keyword evidence="2" id="KW-1185">Reference proteome</keyword>
<organism evidence="1 2">
    <name type="scientific">Candidatus Thiomargarita nelsonii</name>
    <dbReference type="NCBI Taxonomy" id="1003181"/>
    <lineage>
        <taxon>Bacteria</taxon>
        <taxon>Pseudomonadati</taxon>
        <taxon>Pseudomonadota</taxon>
        <taxon>Gammaproteobacteria</taxon>
        <taxon>Thiotrichales</taxon>
        <taxon>Thiotrichaceae</taxon>
        <taxon>Thiomargarita</taxon>
    </lineage>
</organism>
<evidence type="ECO:0008006" key="3">
    <source>
        <dbReference type="Google" id="ProtNLM"/>
    </source>
</evidence>